<proteinExistence type="predicted"/>
<dbReference type="PANTHER" id="PTHR28079">
    <property type="entry name" value="RNA POLYMERASE I-SPECIFIC TRANSCRIPTION INITIATION FACTOR RRN5"/>
    <property type="match status" value="1"/>
</dbReference>
<dbReference type="GeneID" id="87957972"/>
<evidence type="ECO:0000313" key="2">
    <source>
        <dbReference type="EMBL" id="WRT68861.1"/>
    </source>
</evidence>
<evidence type="ECO:0000256" key="1">
    <source>
        <dbReference type="SAM" id="MobiDB-lite"/>
    </source>
</evidence>
<dbReference type="EMBL" id="CP141888">
    <property type="protein sequence ID" value="WRT68861.1"/>
    <property type="molecule type" value="Genomic_DNA"/>
</dbReference>
<feature type="compositionally biased region" description="Acidic residues" evidence="1">
    <location>
        <begin position="713"/>
        <end position="742"/>
    </location>
</feature>
<organism evidence="2 3">
    <name type="scientific">Kwoniella shivajii</name>
    <dbReference type="NCBI Taxonomy" id="564305"/>
    <lineage>
        <taxon>Eukaryota</taxon>
        <taxon>Fungi</taxon>
        <taxon>Dikarya</taxon>
        <taxon>Basidiomycota</taxon>
        <taxon>Agaricomycotina</taxon>
        <taxon>Tremellomycetes</taxon>
        <taxon>Tremellales</taxon>
        <taxon>Cryptococcaceae</taxon>
        <taxon>Kwoniella</taxon>
    </lineage>
</organism>
<protein>
    <submittedName>
        <fullName evidence="2">Uncharacterized protein</fullName>
    </submittedName>
</protein>
<feature type="region of interest" description="Disordered" evidence="1">
    <location>
        <begin position="250"/>
        <end position="286"/>
    </location>
</feature>
<dbReference type="InterPro" id="IPR039601">
    <property type="entry name" value="Rrn5"/>
</dbReference>
<feature type="compositionally biased region" description="Acidic residues" evidence="1">
    <location>
        <begin position="757"/>
        <end position="788"/>
    </location>
</feature>
<sequence length="788" mass="91194">MSSRSGSGAPPVPNESSSKWYLYHLDSHISDSKAQILGQTSILVPNKQVPFATIVPPSNAIWTPDEKAVFFASLRRHSRYRPDLIAEEVKTKCEMEVEWYLDILELGSEVISQVDRKRQDEGMQKVRWDGLRSWRKGLAPASREISNQWIEHEDELSSIISKEIEQREKEENHIMIKRDRRHERRAMQKAIPLDESLTPYLKSKALENHQSIRSIENKWAINDFAESINSEKIFALNKLMKPDWSTWYSDRVRIPSPPPQEGSESEGGDDNAGSVSGYGMKGDPKGRIVRDQQKYEYIISIPKKERTPEERRLLSTITNRRRNREKYRIAKLLEEGLSRDEIEIAGGADAIFASREEGINTPHKVRNNGNPPQPKNDLEGSVAGLRKIGMYEYMMLTGIEVFNYELMDRIRRRLNIPFAPCNLSFPILQGIHLQLVYHLRYLIYQSLIIGEQNYSQRPEEDGKEPEITSDHVYQALNMLGLDHPLEAINHALERIFDNSDLDRENIDGVEQNPEDHEDGTTSVQDETQDEEVSAIEEQTSDKEELVNVRQPNYPVTTFPPKYQSWHLIPHFVTTDDRVDINDEEDPVMIDDLSDAATEIEDAELDSALDRMDKAHDRIYEKSLWKAFKSGEALQEEDDRGEVWATTPPTFGVDHTRKVLKSERDYATLLLSTDADRRKRKHWERMQTRYPTTRIRRLARANKRLKSSAWIIDSDSDSDGDDERDYDELDDSDVELTESENDVEDRGDNRLDNHHDEEETSADEEFESENEKDDETEEIESTNNDDNEH</sequence>
<accession>A0ABZ1D495</accession>
<feature type="region of interest" description="Disordered" evidence="1">
    <location>
        <begin position="360"/>
        <end position="379"/>
    </location>
</feature>
<feature type="region of interest" description="Disordered" evidence="1">
    <location>
        <begin position="504"/>
        <end position="544"/>
    </location>
</feature>
<name>A0ABZ1D495_9TREE</name>
<evidence type="ECO:0000313" key="3">
    <source>
        <dbReference type="Proteomes" id="UP001329825"/>
    </source>
</evidence>
<dbReference type="PANTHER" id="PTHR28079:SF1">
    <property type="entry name" value="RNA POLYMERASE I-SPECIFIC TRANSCRIPTION INITIATION FACTOR RRN5"/>
    <property type="match status" value="1"/>
</dbReference>
<dbReference type="Proteomes" id="UP001329825">
    <property type="component" value="Chromosome 8"/>
</dbReference>
<keyword evidence="3" id="KW-1185">Reference proteome</keyword>
<feature type="region of interest" description="Disordered" evidence="1">
    <location>
        <begin position="711"/>
        <end position="788"/>
    </location>
</feature>
<feature type="compositionally biased region" description="Basic and acidic residues" evidence="1">
    <location>
        <begin position="743"/>
        <end position="756"/>
    </location>
</feature>
<gene>
    <name evidence="2" type="ORF">IL334_005842</name>
</gene>
<reference evidence="2 3" key="1">
    <citation type="submission" date="2024-01" db="EMBL/GenBank/DDBJ databases">
        <title>Comparative genomics of Cryptococcus and Kwoniella reveals pathogenesis evolution and contrasting modes of karyotype evolution via chromosome fusion or intercentromeric recombination.</title>
        <authorList>
            <person name="Coelho M.A."/>
            <person name="David-Palma M."/>
            <person name="Shea T."/>
            <person name="Bowers K."/>
            <person name="McGinley-Smith S."/>
            <person name="Mohammad A.W."/>
            <person name="Gnirke A."/>
            <person name="Yurkov A.M."/>
            <person name="Nowrousian M."/>
            <person name="Sun S."/>
            <person name="Cuomo C.A."/>
            <person name="Heitman J."/>
        </authorList>
    </citation>
    <scope>NUCLEOTIDE SEQUENCE [LARGE SCALE GENOMIC DNA]</scope>
    <source>
        <strain evidence="2">CBS 11374</strain>
    </source>
</reference>
<dbReference type="RefSeq" id="XP_062793600.1">
    <property type="nucleotide sequence ID" value="XM_062937549.1"/>
</dbReference>